<accession>A0ABT1XCI5</accession>
<feature type="region of interest" description="Disordered" evidence="1">
    <location>
        <begin position="116"/>
        <end position="139"/>
    </location>
</feature>
<name>A0ABT1XCI5_9PROT</name>
<organism evidence="3 4">
    <name type="scientific">Roseomonas populi</name>
    <dbReference type="NCBI Taxonomy" id="3121582"/>
    <lineage>
        <taxon>Bacteria</taxon>
        <taxon>Pseudomonadati</taxon>
        <taxon>Pseudomonadota</taxon>
        <taxon>Alphaproteobacteria</taxon>
        <taxon>Acetobacterales</taxon>
        <taxon>Roseomonadaceae</taxon>
        <taxon>Roseomonas</taxon>
    </lineage>
</organism>
<proteinExistence type="predicted"/>
<evidence type="ECO:0000313" key="3">
    <source>
        <dbReference type="EMBL" id="MCR0985852.1"/>
    </source>
</evidence>
<evidence type="ECO:0000256" key="2">
    <source>
        <dbReference type="SAM" id="Phobius"/>
    </source>
</evidence>
<keyword evidence="2" id="KW-0472">Membrane</keyword>
<keyword evidence="4" id="KW-1185">Reference proteome</keyword>
<dbReference type="RefSeq" id="WP_257719497.1">
    <property type="nucleotide sequence ID" value="NZ_JANJOU010000043.1"/>
</dbReference>
<reference evidence="3 4" key="1">
    <citation type="submission" date="2022-06" db="EMBL/GenBank/DDBJ databases">
        <title>Roseomonas CN29.</title>
        <authorList>
            <person name="Cheng Y."/>
            <person name="He X."/>
        </authorList>
    </citation>
    <scope>NUCLEOTIDE SEQUENCE [LARGE SCALE GENOMIC DNA]</scope>
    <source>
        <strain evidence="3 4">CN29</strain>
    </source>
</reference>
<keyword evidence="2" id="KW-0812">Transmembrane</keyword>
<protein>
    <submittedName>
        <fullName evidence="3">Uncharacterized protein</fullName>
    </submittedName>
</protein>
<sequence>MTMTEAPDGFALLPAPDQPAVAGRHIPSPHRGMAAGAAALLRGGRLAGIERKSMGGFNTGPLLGIAGQAITPLIAAAGGAAAVWLKGRADRRVKVKLGDFEAEARTPEELEKVMRLAAEHRQKPPEAARSRQKPPEDKG</sequence>
<dbReference type="EMBL" id="JANJOU010000043">
    <property type="protein sequence ID" value="MCR0985852.1"/>
    <property type="molecule type" value="Genomic_DNA"/>
</dbReference>
<dbReference type="Proteomes" id="UP001524642">
    <property type="component" value="Unassembled WGS sequence"/>
</dbReference>
<evidence type="ECO:0000313" key="4">
    <source>
        <dbReference type="Proteomes" id="UP001524642"/>
    </source>
</evidence>
<keyword evidence="2" id="KW-1133">Transmembrane helix</keyword>
<gene>
    <name evidence="3" type="ORF">NRP21_27755</name>
</gene>
<comment type="caution">
    <text evidence="3">The sequence shown here is derived from an EMBL/GenBank/DDBJ whole genome shotgun (WGS) entry which is preliminary data.</text>
</comment>
<evidence type="ECO:0000256" key="1">
    <source>
        <dbReference type="SAM" id="MobiDB-lite"/>
    </source>
</evidence>
<feature type="transmembrane region" description="Helical" evidence="2">
    <location>
        <begin position="62"/>
        <end position="85"/>
    </location>
</feature>